<sequence>MSTRRPAAGAGARAVPDRGGLVPLPVVRGATALIAVLLGTLVWNGSVWVVLPVVVAAGAAFIASIGVVAVSLLLLVVAYAVNMPSGSPWLPVFVAGLHAVFLLYLLLLPLPLRGWISGAALRAIAWSFLRLQAVAQPVALLALLVDDSGSSVVAVLAGVGALAAWVLWLVGRPARGAPDRE</sequence>
<name>A0ABT8K118_9MICC</name>
<dbReference type="RefSeq" id="WP_301226851.1">
    <property type="nucleotide sequence ID" value="NZ_JAROCG010000001.1"/>
</dbReference>
<comment type="caution">
    <text evidence="2">The sequence shown here is derived from an EMBL/GenBank/DDBJ whole genome shotgun (WGS) entry which is preliminary data.</text>
</comment>
<feature type="transmembrane region" description="Helical" evidence="1">
    <location>
        <begin position="49"/>
        <end position="77"/>
    </location>
</feature>
<reference evidence="2" key="1">
    <citation type="submission" date="2023-06" db="EMBL/GenBank/DDBJ databases">
        <title>MT1 and MT2 Draft Genomes of Novel Species.</title>
        <authorList>
            <person name="Venkateswaran K."/>
        </authorList>
    </citation>
    <scope>NUCLEOTIDE SEQUENCE</scope>
    <source>
        <strain evidence="2">IIF3SC-B10</strain>
    </source>
</reference>
<dbReference type="Proteomes" id="UP001174209">
    <property type="component" value="Unassembled WGS sequence"/>
</dbReference>
<dbReference type="EMBL" id="JAROCG010000001">
    <property type="protein sequence ID" value="MDN4611125.1"/>
    <property type="molecule type" value="Genomic_DNA"/>
</dbReference>
<feature type="transmembrane region" description="Helical" evidence="1">
    <location>
        <begin position="124"/>
        <end position="145"/>
    </location>
</feature>
<feature type="transmembrane region" description="Helical" evidence="1">
    <location>
        <begin position="89"/>
        <end position="112"/>
    </location>
</feature>
<gene>
    <name evidence="2" type="ORF">P5G52_09615</name>
</gene>
<keyword evidence="3" id="KW-1185">Reference proteome</keyword>
<accession>A0ABT8K118</accession>
<evidence type="ECO:0000256" key="1">
    <source>
        <dbReference type="SAM" id="Phobius"/>
    </source>
</evidence>
<keyword evidence="1" id="KW-0472">Membrane</keyword>
<organism evidence="2 3">
    <name type="scientific">Arthrobacter burdickii</name>
    <dbReference type="NCBI Taxonomy" id="3035920"/>
    <lineage>
        <taxon>Bacteria</taxon>
        <taxon>Bacillati</taxon>
        <taxon>Actinomycetota</taxon>
        <taxon>Actinomycetes</taxon>
        <taxon>Micrococcales</taxon>
        <taxon>Micrococcaceae</taxon>
        <taxon>Arthrobacter</taxon>
    </lineage>
</organism>
<keyword evidence="1" id="KW-1133">Transmembrane helix</keyword>
<protein>
    <submittedName>
        <fullName evidence="2">Uncharacterized protein</fullName>
    </submittedName>
</protein>
<evidence type="ECO:0000313" key="3">
    <source>
        <dbReference type="Proteomes" id="UP001174209"/>
    </source>
</evidence>
<proteinExistence type="predicted"/>
<keyword evidence="1" id="KW-0812">Transmembrane</keyword>
<feature type="transmembrane region" description="Helical" evidence="1">
    <location>
        <begin position="21"/>
        <end position="43"/>
    </location>
</feature>
<evidence type="ECO:0000313" key="2">
    <source>
        <dbReference type="EMBL" id="MDN4611125.1"/>
    </source>
</evidence>
<feature type="transmembrane region" description="Helical" evidence="1">
    <location>
        <begin position="152"/>
        <end position="171"/>
    </location>
</feature>